<proteinExistence type="predicted"/>
<feature type="signal peptide" evidence="2">
    <location>
        <begin position="1"/>
        <end position="18"/>
    </location>
</feature>
<comment type="caution">
    <text evidence="3">The sequence shown here is derived from an EMBL/GenBank/DDBJ whole genome shotgun (WGS) entry which is preliminary data.</text>
</comment>
<feature type="transmembrane region" description="Helical" evidence="1">
    <location>
        <begin position="256"/>
        <end position="273"/>
    </location>
</feature>
<gene>
    <name evidence="3" type="ORF">POL25_10030</name>
</gene>
<evidence type="ECO:0000313" key="4">
    <source>
        <dbReference type="Proteomes" id="UP001221686"/>
    </source>
</evidence>
<organism evidence="3 4">
    <name type="scientific">Nannocystis bainbridge</name>
    <dbReference type="NCBI Taxonomy" id="2995303"/>
    <lineage>
        <taxon>Bacteria</taxon>
        <taxon>Pseudomonadati</taxon>
        <taxon>Myxococcota</taxon>
        <taxon>Polyangia</taxon>
        <taxon>Nannocystales</taxon>
        <taxon>Nannocystaceae</taxon>
        <taxon>Nannocystis</taxon>
    </lineage>
</organism>
<dbReference type="Proteomes" id="UP001221686">
    <property type="component" value="Unassembled WGS sequence"/>
</dbReference>
<keyword evidence="1" id="KW-1133">Transmembrane helix</keyword>
<accession>A0ABT5DVQ9</accession>
<evidence type="ECO:0000313" key="3">
    <source>
        <dbReference type="EMBL" id="MDC0717230.1"/>
    </source>
</evidence>
<sequence>MRPINLRGVSLIALLVSAAPGCITAEGVVRTAVPATLDETVGFLEDPDSQARIQKLLKDPQLQAASRELTATLVGGALDGLTDEQRQAALRQASSRYLDAMAKAASTSLREQISPALAATIRENIDTALSPKTRQEASAMVDALTRSTVTALTQSAGKGLSDDLGPALRKVMEQDLGPGMAKMVRADLAPALRAALRDELVPVVSIVSREASKQLVLGAADALSELQVRRDLGQFEDSLWNRLEHTLHKGIQISQIIAWVLGFALAIVIALVVRSSVLRRRIEADRARSERLLLSLVDELHRGSDKPDVEELMSQIRTRVPDLDDVGFMDELARRASGPRLRKDRPRRRL</sequence>
<dbReference type="RefSeq" id="WP_272085716.1">
    <property type="nucleotide sequence ID" value="NZ_JAQNDL010000001.1"/>
</dbReference>
<protein>
    <submittedName>
        <fullName evidence="3">Uncharacterized protein</fullName>
    </submittedName>
</protein>
<feature type="chain" id="PRO_5045288917" evidence="2">
    <location>
        <begin position="19"/>
        <end position="350"/>
    </location>
</feature>
<reference evidence="3 4" key="1">
    <citation type="submission" date="2022-11" db="EMBL/GenBank/DDBJ databases">
        <title>Minimal conservation of predation-associated metabolite biosynthetic gene clusters underscores biosynthetic potential of Myxococcota including descriptions for ten novel species: Archangium lansinium sp. nov., Myxococcus landrumus sp. nov., Nannocystis bai.</title>
        <authorList>
            <person name="Ahearne A."/>
            <person name="Stevens C."/>
            <person name="Dowd S."/>
        </authorList>
    </citation>
    <scope>NUCLEOTIDE SEQUENCE [LARGE SCALE GENOMIC DNA]</scope>
    <source>
        <strain evidence="3 4">BB15-2</strain>
    </source>
</reference>
<evidence type="ECO:0000256" key="2">
    <source>
        <dbReference type="SAM" id="SignalP"/>
    </source>
</evidence>
<name>A0ABT5DVQ9_9BACT</name>
<keyword evidence="4" id="KW-1185">Reference proteome</keyword>
<keyword evidence="1" id="KW-0812">Transmembrane</keyword>
<keyword evidence="1" id="KW-0472">Membrane</keyword>
<dbReference type="EMBL" id="JAQNDL010000001">
    <property type="protein sequence ID" value="MDC0717230.1"/>
    <property type="molecule type" value="Genomic_DNA"/>
</dbReference>
<evidence type="ECO:0000256" key="1">
    <source>
        <dbReference type="SAM" id="Phobius"/>
    </source>
</evidence>
<keyword evidence="2" id="KW-0732">Signal</keyword>